<dbReference type="InterPro" id="IPR001138">
    <property type="entry name" value="Zn2Cys6_DnaBD"/>
</dbReference>
<comment type="subcellular location">
    <subcellularLocation>
        <location evidence="1">Nucleus</location>
    </subcellularLocation>
</comment>
<dbReference type="InterPro" id="IPR036864">
    <property type="entry name" value="Zn2-C6_fun-type_DNA-bd_sf"/>
</dbReference>
<dbReference type="SMART" id="SM00066">
    <property type="entry name" value="GAL4"/>
    <property type="match status" value="2"/>
</dbReference>
<dbReference type="InterPro" id="IPR007219">
    <property type="entry name" value="XnlR_reg_dom"/>
</dbReference>
<evidence type="ECO:0000256" key="5">
    <source>
        <dbReference type="ARBA" id="ARBA00023242"/>
    </source>
</evidence>
<dbReference type="Gene3D" id="4.10.240.10">
    <property type="entry name" value="Zn(2)-C6 fungal-type DNA-binding domain"/>
    <property type="match status" value="2"/>
</dbReference>
<evidence type="ECO:0000256" key="4">
    <source>
        <dbReference type="ARBA" id="ARBA00023163"/>
    </source>
</evidence>
<feature type="domain" description="Zn(2)-C6 fungal-type" evidence="7">
    <location>
        <begin position="20"/>
        <end position="49"/>
    </location>
</feature>
<keyword evidence="3" id="KW-0805">Transcription regulation</keyword>
<feature type="domain" description="Zn(2)-C6 fungal-type" evidence="7">
    <location>
        <begin position="84"/>
        <end position="113"/>
    </location>
</feature>
<evidence type="ECO:0000256" key="1">
    <source>
        <dbReference type="ARBA" id="ARBA00004123"/>
    </source>
</evidence>
<evidence type="ECO:0000313" key="9">
    <source>
        <dbReference type="Proteomes" id="UP000799770"/>
    </source>
</evidence>
<dbReference type="GO" id="GO:0005634">
    <property type="term" value="C:nucleus"/>
    <property type="evidence" value="ECO:0007669"/>
    <property type="project" value="UniProtKB-SubCell"/>
</dbReference>
<keyword evidence="9" id="KW-1185">Reference proteome</keyword>
<keyword evidence="5" id="KW-0539">Nucleus</keyword>
<dbReference type="OrthoDB" id="103349at2759"/>
<sequence>MDTRPVADEPATRRRRPANACSTCRARKVRCDGRLGGCLNCERLELTCVPSSSTREVTPSSIVRQDNHNFSLAAGSKRKRSYRSCLSCRTSKIKCSGDKPCSRCRKRSATCEYDTDAEPAWVRSVAPSKSQMLDSTDAQSPEQAVLRLPHVNQDLSKAHIQDQHVPPALAWLEELELPPKPKLRLLFESYFDNIHPVRIFAFIHKPTFMRMLDEGALTSHADEALLHIMAALGARFYALEYHHSMSPLPKDSVQNAGRQWAKTAEQLLFAEYSSISTTRLKILILLHDFEARVGNYAQSFLLTGIITRMAHALQINNERSADVLGREESLTSNEVTLRETNRRLMWSCYMIDVWAGSGVDQLTLLRQADITIQLPCTDRHFMLQIPAVTEALQFGHHLEFLRSQDIEDNAFENLGMSAYYIRIISIWQQILRFVKHLDDAKSPWTEESEFASLNHQLDEWNDGLPSWLHFTPDNIYIRKESSQLGALFLLHCMYHHAICDLNRIALPELFRIQEPFPFPPEQSNFVVKLQAICFEEAQHVASLIATVLEHGARHLADPILPSYAYNSSRIMLYYIARVLDLSNPNAHATINHIIGLVTSNNQALLDMSLMYPLAEPLYITTERWLGRVRETLARGSPTTYIGPHDPSNLNEEEQVEDIEGPSPSSTIESVPDQQLNPLSMFRLTRKTLQNQNKMSASLPRRLHAESNTMRDNHLSQALPAGVLGDAPSNLPAQADTGNQFWAISNPSMPYSAGPTNSDLPLFDLDNFHNFFEWDFTEPMSGLGAFDSTESGGWMSGVSNM</sequence>
<dbReference type="CDD" id="cd12148">
    <property type="entry name" value="fungal_TF_MHR"/>
    <property type="match status" value="1"/>
</dbReference>
<feature type="compositionally biased region" description="Polar residues" evidence="6">
    <location>
        <begin position="662"/>
        <end position="672"/>
    </location>
</feature>
<dbReference type="SMART" id="SM00906">
    <property type="entry name" value="Fungal_trans"/>
    <property type="match status" value="1"/>
</dbReference>
<evidence type="ECO:0000256" key="2">
    <source>
        <dbReference type="ARBA" id="ARBA00022723"/>
    </source>
</evidence>
<dbReference type="PROSITE" id="PS50048">
    <property type="entry name" value="ZN2_CY6_FUNGAL_2"/>
    <property type="match status" value="2"/>
</dbReference>
<dbReference type="GO" id="GO:0000981">
    <property type="term" value="F:DNA-binding transcription factor activity, RNA polymerase II-specific"/>
    <property type="evidence" value="ECO:0007669"/>
    <property type="project" value="InterPro"/>
</dbReference>
<protein>
    <submittedName>
        <fullName evidence="8">Fungal-specific transcription factor domain-containing protein</fullName>
    </submittedName>
</protein>
<dbReference type="Proteomes" id="UP000799770">
    <property type="component" value="Unassembled WGS sequence"/>
</dbReference>
<dbReference type="Pfam" id="PF00172">
    <property type="entry name" value="Zn_clus"/>
    <property type="match status" value="2"/>
</dbReference>
<feature type="compositionally biased region" description="Acidic residues" evidence="6">
    <location>
        <begin position="650"/>
        <end position="659"/>
    </location>
</feature>
<dbReference type="GO" id="GO:0003677">
    <property type="term" value="F:DNA binding"/>
    <property type="evidence" value="ECO:0007669"/>
    <property type="project" value="InterPro"/>
</dbReference>
<evidence type="ECO:0000256" key="3">
    <source>
        <dbReference type="ARBA" id="ARBA00023015"/>
    </source>
</evidence>
<name>A0A6A5Z1N2_9PLEO</name>
<dbReference type="SUPFAM" id="SSF57701">
    <property type="entry name" value="Zn2/Cys6 DNA-binding domain"/>
    <property type="match status" value="2"/>
</dbReference>
<accession>A0A6A5Z1N2</accession>
<dbReference type="GO" id="GO:0008270">
    <property type="term" value="F:zinc ion binding"/>
    <property type="evidence" value="ECO:0007669"/>
    <property type="project" value="InterPro"/>
</dbReference>
<keyword evidence="4" id="KW-0804">Transcription</keyword>
<gene>
    <name evidence="8" type="ORF">BDV96DRAFT_157577</name>
</gene>
<proteinExistence type="predicted"/>
<dbReference type="Pfam" id="PF04082">
    <property type="entry name" value="Fungal_trans"/>
    <property type="match status" value="1"/>
</dbReference>
<dbReference type="PANTHER" id="PTHR47338:SF7">
    <property type="entry name" value="ZN(II)2CYS6 TRANSCRIPTION FACTOR (EUROFUNG)"/>
    <property type="match status" value="1"/>
</dbReference>
<dbReference type="EMBL" id="ML977331">
    <property type="protein sequence ID" value="KAF2112241.1"/>
    <property type="molecule type" value="Genomic_DNA"/>
</dbReference>
<reference evidence="8" key="1">
    <citation type="journal article" date="2020" name="Stud. Mycol.">
        <title>101 Dothideomycetes genomes: a test case for predicting lifestyles and emergence of pathogens.</title>
        <authorList>
            <person name="Haridas S."/>
            <person name="Albert R."/>
            <person name="Binder M."/>
            <person name="Bloem J."/>
            <person name="Labutti K."/>
            <person name="Salamov A."/>
            <person name="Andreopoulos B."/>
            <person name="Baker S."/>
            <person name="Barry K."/>
            <person name="Bills G."/>
            <person name="Bluhm B."/>
            <person name="Cannon C."/>
            <person name="Castanera R."/>
            <person name="Culley D."/>
            <person name="Daum C."/>
            <person name="Ezra D."/>
            <person name="Gonzalez J."/>
            <person name="Henrissat B."/>
            <person name="Kuo A."/>
            <person name="Liang C."/>
            <person name="Lipzen A."/>
            <person name="Lutzoni F."/>
            <person name="Magnuson J."/>
            <person name="Mondo S."/>
            <person name="Nolan M."/>
            <person name="Ohm R."/>
            <person name="Pangilinan J."/>
            <person name="Park H.-J."/>
            <person name="Ramirez L."/>
            <person name="Alfaro M."/>
            <person name="Sun H."/>
            <person name="Tritt A."/>
            <person name="Yoshinaga Y."/>
            <person name="Zwiers L.-H."/>
            <person name="Turgeon B."/>
            <person name="Goodwin S."/>
            <person name="Spatafora J."/>
            <person name="Crous P."/>
            <person name="Grigoriev I."/>
        </authorList>
    </citation>
    <scope>NUCLEOTIDE SEQUENCE</scope>
    <source>
        <strain evidence="8">CBS 627.86</strain>
    </source>
</reference>
<dbReference type="PANTHER" id="PTHR47338">
    <property type="entry name" value="ZN(II)2CYS6 TRANSCRIPTION FACTOR (EUROFUNG)-RELATED"/>
    <property type="match status" value="1"/>
</dbReference>
<dbReference type="GO" id="GO:0006351">
    <property type="term" value="P:DNA-templated transcription"/>
    <property type="evidence" value="ECO:0007669"/>
    <property type="project" value="InterPro"/>
</dbReference>
<dbReference type="AlphaFoldDB" id="A0A6A5Z1N2"/>
<evidence type="ECO:0000259" key="7">
    <source>
        <dbReference type="PROSITE" id="PS50048"/>
    </source>
</evidence>
<dbReference type="CDD" id="cd00067">
    <property type="entry name" value="GAL4"/>
    <property type="match status" value="2"/>
</dbReference>
<evidence type="ECO:0000256" key="6">
    <source>
        <dbReference type="SAM" id="MobiDB-lite"/>
    </source>
</evidence>
<keyword evidence="2" id="KW-0479">Metal-binding</keyword>
<organism evidence="8 9">
    <name type="scientific">Lophiotrema nucula</name>
    <dbReference type="NCBI Taxonomy" id="690887"/>
    <lineage>
        <taxon>Eukaryota</taxon>
        <taxon>Fungi</taxon>
        <taxon>Dikarya</taxon>
        <taxon>Ascomycota</taxon>
        <taxon>Pezizomycotina</taxon>
        <taxon>Dothideomycetes</taxon>
        <taxon>Pleosporomycetidae</taxon>
        <taxon>Pleosporales</taxon>
        <taxon>Lophiotremataceae</taxon>
        <taxon>Lophiotrema</taxon>
    </lineage>
</organism>
<evidence type="ECO:0000313" key="8">
    <source>
        <dbReference type="EMBL" id="KAF2112241.1"/>
    </source>
</evidence>
<dbReference type="InterPro" id="IPR050815">
    <property type="entry name" value="TF_fung"/>
</dbReference>
<feature type="region of interest" description="Disordered" evidence="6">
    <location>
        <begin position="635"/>
        <end position="672"/>
    </location>
</feature>
<dbReference type="PROSITE" id="PS00463">
    <property type="entry name" value="ZN2_CY6_FUNGAL_1"/>
    <property type="match status" value="2"/>
</dbReference>